<evidence type="ECO:0000313" key="9">
    <source>
        <dbReference type="Proteomes" id="UP001181355"/>
    </source>
</evidence>
<dbReference type="CDD" id="cd17535">
    <property type="entry name" value="REC_NarL-like"/>
    <property type="match status" value="1"/>
</dbReference>
<evidence type="ECO:0000256" key="5">
    <source>
        <dbReference type="PROSITE-ProRule" id="PRU00169"/>
    </source>
</evidence>
<feature type="domain" description="Response regulatory" evidence="7">
    <location>
        <begin position="8"/>
        <end position="124"/>
    </location>
</feature>
<dbReference type="InterPro" id="IPR011006">
    <property type="entry name" value="CheY-like_superfamily"/>
</dbReference>
<evidence type="ECO:0000256" key="4">
    <source>
        <dbReference type="ARBA" id="ARBA00023163"/>
    </source>
</evidence>
<reference evidence="8" key="1">
    <citation type="submission" date="2023-09" db="EMBL/GenBank/DDBJ databases">
        <title>Undibacterium sp. 20NA77.5 isolated from freshwater.</title>
        <authorList>
            <person name="Le V."/>
            <person name="Ko S.-R."/>
            <person name="Ahn C.-Y."/>
            <person name="Oh H.-M."/>
        </authorList>
    </citation>
    <scope>NUCLEOTIDE SEQUENCE</scope>
    <source>
        <strain evidence="8">20NA77.5</strain>
    </source>
</reference>
<gene>
    <name evidence="8" type="ORF">RF679_08120</name>
</gene>
<evidence type="ECO:0000259" key="6">
    <source>
        <dbReference type="PROSITE" id="PS50043"/>
    </source>
</evidence>
<keyword evidence="9" id="KW-1185">Reference proteome</keyword>
<evidence type="ECO:0000256" key="3">
    <source>
        <dbReference type="ARBA" id="ARBA00023125"/>
    </source>
</evidence>
<dbReference type="PANTHER" id="PTHR43214:SF41">
    <property type="entry name" value="NITRATE_NITRITE RESPONSE REGULATOR PROTEIN NARP"/>
    <property type="match status" value="1"/>
</dbReference>
<dbReference type="InterPro" id="IPR016032">
    <property type="entry name" value="Sig_transdc_resp-reg_C-effctor"/>
</dbReference>
<dbReference type="SUPFAM" id="SSF46894">
    <property type="entry name" value="C-terminal effector domain of the bipartite response regulators"/>
    <property type="match status" value="1"/>
</dbReference>
<dbReference type="CDD" id="cd06170">
    <property type="entry name" value="LuxR_C_like"/>
    <property type="match status" value="1"/>
</dbReference>
<evidence type="ECO:0000256" key="1">
    <source>
        <dbReference type="ARBA" id="ARBA00022553"/>
    </source>
</evidence>
<dbReference type="InterPro" id="IPR001789">
    <property type="entry name" value="Sig_transdc_resp-reg_receiver"/>
</dbReference>
<comment type="caution">
    <text evidence="5">Lacks conserved residue(s) required for the propagation of feature annotation.</text>
</comment>
<accession>A0ABY9RLZ4</accession>
<evidence type="ECO:0000259" key="7">
    <source>
        <dbReference type="PROSITE" id="PS50110"/>
    </source>
</evidence>
<dbReference type="SUPFAM" id="SSF52172">
    <property type="entry name" value="CheY-like"/>
    <property type="match status" value="1"/>
</dbReference>
<dbReference type="PROSITE" id="PS50110">
    <property type="entry name" value="RESPONSE_REGULATORY"/>
    <property type="match status" value="1"/>
</dbReference>
<feature type="domain" description="HTH luxR-type" evidence="6">
    <location>
        <begin position="147"/>
        <end position="212"/>
    </location>
</feature>
<keyword evidence="2" id="KW-0805">Transcription regulation</keyword>
<dbReference type="SMART" id="SM00448">
    <property type="entry name" value="REC"/>
    <property type="match status" value="1"/>
</dbReference>
<sequence length="215" mass="24130">MTDSNSTKLMIVDAHPVVRAGIRHIVKNVPQIEVVAEASTGQEAIKLARQIETRIILIEIALNDRNGIDVLKQIKREFPQVGILVFSSHREDQYAIRSLKAGASGFLSKSSSEFEILHAIHQVASGLKFISPELAQEMANNLNQEHEGEPHKLLSDREYQTMIMIASGKSVSDIAKELSLSVKTISEYRSRILIKMRLRHNAELTHYAIKNQLVE</sequence>
<protein>
    <submittedName>
        <fullName evidence="8">Response regulator transcription factor</fullName>
    </submittedName>
</protein>
<organism evidence="8 9">
    <name type="scientific">Undibacterium cyanobacteriorum</name>
    <dbReference type="NCBI Taxonomy" id="3073561"/>
    <lineage>
        <taxon>Bacteria</taxon>
        <taxon>Pseudomonadati</taxon>
        <taxon>Pseudomonadota</taxon>
        <taxon>Betaproteobacteria</taxon>
        <taxon>Burkholderiales</taxon>
        <taxon>Oxalobacteraceae</taxon>
        <taxon>Undibacterium</taxon>
    </lineage>
</organism>
<dbReference type="InterPro" id="IPR058245">
    <property type="entry name" value="NreC/VraR/RcsB-like_REC"/>
</dbReference>
<name>A0ABY9RLZ4_9BURK</name>
<keyword evidence="3" id="KW-0238">DNA-binding</keyword>
<dbReference type="Pfam" id="PF00196">
    <property type="entry name" value="GerE"/>
    <property type="match status" value="1"/>
</dbReference>
<dbReference type="Proteomes" id="UP001181355">
    <property type="component" value="Chromosome"/>
</dbReference>
<dbReference type="PROSITE" id="PS50043">
    <property type="entry name" value="HTH_LUXR_2"/>
    <property type="match status" value="1"/>
</dbReference>
<dbReference type="EMBL" id="CP133720">
    <property type="protein sequence ID" value="WMW82236.1"/>
    <property type="molecule type" value="Genomic_DNA"/>
</dbReference>
<keyword evidence="4" id="KW-0804">Transcription</keyword>
<proteinExistence type="predicted"/>
<dbReference type="Pfam" id="PF00072">
    <property type="entry name" value="Response_reg"/>
    <property type="match status" value="1"/>
</dbReference>
<dbReference type="RefSeq" id="WP_309483711.1">
    <property type="nucleotide sequence ID" value="NZ_CP133720.1"/>
</dbReference>
<dbReference type="PRINTS" id="PR00038">
    <property type="entry name" value="HTHLUXR"/>
</dbReference>
<dbReference type="InterPro" id="IPR000792">
    <property type="entry name" value="Tscrpt_reg_LuxR_C"/>
</dbReference>
<dbReference type="PROSITE" id="PS00622">
    <property type="entry name" value="HTH_LUXR_1"/>
    <property type="match status" value="1"/>
</dbReference>
<evidence type="ECO:0000313" key="8">
    <source>
        <dbReference type="EMBL" id="WMW82236.1"/>
    </source>
</evidence>
<keyword evidence="1" id="KW-0597">Phosphoprotein</keyword>
<dbReference type="Gene3D" id="3.40.50.2300">
    <property type="match status" value="1"/>
</dbReference>
<dbReference type="PANTHER" id="PTHR43214">
    <property type="entry name" value="TWO-COMPONENT RESPONSE REGULATOR"/>
    <property type="match status" value="1"/>
</dbReference>
<evidence type="ECO:0000256" key="2">
    <source>
        <dbReference type="ARBA" id="ARBA00023015"/>
    </source>
</evidence>
<dbReference type="InterPro" id="IPR039420">
    <property type="entry name" value="WalR-like"/>
</dbReference>
<dbReference type="SMART" id="SM00421">
    <property type="entry name" value="HTH_LUXR"/>
    <property type="match status" value="1"/>
</dbReference>